<dbReference type="Proteomes" id="UP001166286">
    <property type="component" value="Unassembled WGS sequence"/>
</dbReference>
<organism evidence="5 6">
    <name type="scientific">Cladonia borealis</name>
    <dbReference type="NCBI Taxonomy" id="184061"/>
    <lineage>
        <taxon>Eukaryota</taxon>
        <taxon>Fungi</taxon>
        <taxon>Dikarya</taxon>
        <taxon>Ascomycota</taxon>
        <taxon>Pezizomycotina</taxon>
        <taxon>Lecanoromycetes</taxon>
        <taxon>OSLEUM clade</taxon>
        <taxon>Lecanoromycetidae</taxon>
        <taxon>Lecanorales</taxon>
        <taxon>Lecanorineae</taxon>
        <taxon>Cladoniaceae</taxon>
        <taxon>Cladonia</taxon>
    </lineage>
</organism>
<dbReference type="PANTHER" id="PTHR45745">
    <property type="entry name" value="PHOSPHOMANNOMUTASE 45A"/>
    <property type="match status" value="1"/>
</dbReference>
<name>A0AA39R8L2_9LECA</name>
<dbReference type="GO" id="GO:0006166">
    <property type="term" value="P:purine ribonucleoside salvage"/>
    <property type="evidence" value="ECO:0007669"/>
    <property type="project" value="TreeGrafter"/>
</dbReference>
<comment type="caution">
    <text evidence="5">The sequence shown here is derived from an EMBL/GenBank/DDBJ whole genome shotgun (WGS) entry which is preliminary data.</text>
</comment>
<evidence type="ECO:0000313" key="5">
    <source>
        <dbReference type="EMBL" id="KAK0516952.1"/>
    </source>
</evidence>
<dbReference type="InterPro" id="IPR005843">
    <property type="entry name" value="A-D-PHexomutase_C"/>
</dbReference>
<keyword evidence="6" id="KW-1185">Reference proteome</keyword>
<reference evidence="5" key="1">
    <citation type="submission" date="2023-03" db="EMBL/GenBank/DDBJ databases">
        <title>Complete genome of Cladonia borealis.</title>
        <authorList>
            <person name="Park H."/>
        </authorList>
    </citation>
    <scope>NUCLEOTIDE SEQUENCE</scope>
    <source>
        <strain evidence="5">ANT050790</strain>
    </source>
</reference>
<evidence type="ECO:0000256" key="2">
    <source>
        <dbReference type="ARBA" id="ARBA00022842"/>
    </source>
</evidence>
<dbReference type="PANTHER" id="PTHR45745:SF1">
    <property type="entry name" value="PHOSPHOGLUCOMUTASE 2B-RELATED"/>
    <property type="match status" value="1"/>
</dbReference>
<dbReference type="AlphaFoldDB" id="A0AA39R8L2"/>
<dbReference type="SUPFAM" id="SSF55957">
    <property type="entry name" value="Phosphoglucomutase, C-terminal domain"/>
    <property type="match status" value="1"/>
</dbReference>
<dbReference type="GO" id="GO:0046872">
    <property type="term" value="F:metal ion binding"/>
    <property type="evidence" value="ECO:0007669"/>
    <property type="project" value="UniProtKB-KW"/>
</dbReference>
<proteinExistence type="predicted"/>
<evidence type="ECO:0000256" key="1">
    <source>
        <dbReference type="ARBA" id="ARBA00022723"/>
    </source>
</evidence>
<accession>A0AA39R8L2</accession>
<evidence type="ECO:0000313" key="6">
    <source>
        <dbReference type="Proteomes" id="UP001166286"/>
    </source>
</evidence>
<evidence type="ECO:0000259" key="4">
    <source>
        <dbReference type="Pfam" id="PF00408"/>
    </source>
</evidence>
<sequence length="150" mass="17220">MQELYQQFGYFETMNTYWRSSDLETTAEVFKRVRALGTPYPTSVVGRKVLRWRDLTIGYDSSTEDNIPDLPSSSSSQMITCWLHGDSEDRGIRFTVRASGTEPKIKIYLECQSKDPESASKGAAEALKFVALNWFNDPRLAIEQKFQYLL</sequence>
<keyword evidence="2" id="KW-0460">Magnesium</keyword>
<keyword evidence="1" id="KW-0479">Metal-binding</keyword>
<feature type="domain" description="Alpha-D-phosphohexomutase C-terminal" evidence="4">
    <location>
        <begin position="89"/>
        <end position="115"/>
    </location>
</feature>
<gene>
    <name evidence="5" type="ORF">JMJ35_000107</name>
</gene>
<dbReference type="InterPro" id="IPR036900">
    <property type="entry name" value="A-D-PHexomutase_C_sf"/>
</dbReference>
<dbReference type="GO" id="GO:0008973">
    <property type="term" value="F:phosphopentomutase activity"/>
    <property type="evidence" value="ECO:0007669"/>
    <property type="project" value="TreeGrafter"/>
</dbReference>
<keyword evidence="3" id="KW-0413">Isomerase</keyword>
<evidence type="ECO:0000256" key="3">
    <source>
        <dbReference type="ARBA" id="ARBA00023235"/>
    </source>
</evidence>
<dbReference type="GO" id="GO:0005634">
    <property type="term" value="C:nucleus"/>
    <property type="evidence" value="ECO:0007669"/>
    <property type="project" value="TreeGrafter"/>
</dbReference>
<dbReference type="EMBL" id="JAFEKC020000001">
    <property type="protein sequence ID" value="KAK0516952.1"/>
    <property type="molecule type" value="Genomic_DNA"/>
</dbReference>
<dbReference type="Gene3D" id="3.30.310.50">
    <property type="entry name" value="Alpha-D-phosphohexomutase, C-terminal domain"/>
    <property type="match status" value="1"/>
</dbReference>
<protein>
    <recommendedName>
        <fullName evidence="4">Alpha-D-phosphohexomutase C-terminal domain-containing protein</fullName>
    </recommendedName>
</protein>
<dbReference type="Pfam" id="PF00408">
    <property type="entry name" value="PGM_PMM_IV"/>
    <property type="match status" value="1"/>
</dbReference>